<sequence length="106" mass="12646">MITKIFKIFLLTLFCFEALSNDRSIPNNNNEILALKKRIYLLLPIQNQNDVKSNEILEDEDNKPYFKRNKILLDPEIGIFWDLFGIPRRYMKRSSKKWTKLGPIWG</sequence>
<dbReference type="AlphaFoldDB" id="A0A090LMT2"/>
<feature type="chain" id="PRO_5015030951" evidence="1">
    <location>
        <begin position="21"/>
        <end position="106"/>
    </location>
</feature>
<name>A0A090LMT2_STRRB</name>
<feature type="signal peptide" evidence="1">
    <location>
        <begin position="1"/>
        <end position="20"/>
    </location>
</feature>
<dbReference type="Proteomes" id="UP000035682">
    <property type="component" value="Unplaced"/>
</dbReference>
<reference evidence="2 3" key="1">
    <citation type="submission" date="2014-09" db="EMBL/GenBank/DDBJ databases">
        <authorList>
            <person name="Martin A.A."/>
        </authorList>
    </citation>
    <scope>NUCLEOTIDE SEQUENCE</scope>
    <source>
        <strain evidence="3">ED321</strain>
        <strain evidence="2">ED321 Heterogonic</strain>
    </source>
</reference>
<evidence type="ECO:0000313" key="5">
    <source>
        <dbReference type="WormBase" id="SRAE_2000348500"/>
    </source>
</evidence>
<gene>
    <name evidence="2 4 5" type="ORF">SRAE_2000348500</name>
</gene>
<dbReference type="RefSeq" id="XP_024508030.1">
    <property type="nucleotide sequence ID" value="XM_024654682.1"/>
</dbReference>
<proteinExistence type="predicted"/>
<keyword evidence="3" id="KW-1185">Reference proteome</keyword>
<dbReference type="WBParaSite" id="SRAE_2000348500.1">
    <property type="protein sequence ID" value="SRAE_2000348500.1"/>
    <property type="gene ID" value="WBGene00263707"/>
</dbReference>
<evidence type="ECO:0000313" key="3">
    <source>
        <dbReference type="Proteomes" id="UP000035682"/>
    </source>
</evidence>
<dbReference type="EMBL" id="LN609529">
    <property type="protein sequence ID" value="CEF68830.1"/>
    <property type="molecule type" value="Genomic_DNA"/>
</dbReference>
<dbReference type="GeneID" id="36381200"/>
<keyword evidence="1" id="KW-0732">Signal</keyword>
<reference evidence="4" key="2">
    <citation type="submission" date="2020-12" db="UniProtKB">
        <authorList>
            <consortium name="WormBaseParasite"/>
        </authorList>
    </citation>
    <scope>IDENTIFICATION</scope>
</reference>
<dbReference type="CTD" id="36381200"/>
<evidence type="ECO:0000256" key="1">
    <source>
        <dbReference type="SAM" id="SignalP"/>
    </source>
</evidence>
<dbReference type="WormBase" id="SRAE_2000348500">
    <property type="protein sequence ID" value="SRP06255"/>
    <property type="gene ID" value="WBGene00263707"/>
</dbReference>
<protein>
    <submittedName>
        <fullName evidence="2 4">Uncharacterized protein</fullName>
    </submittedName>
</protein>
<evidence type="ECO:0000313" key="4">
    <source>
        <dbReference type="WBParaSite" id="SRAE_2000348500.1"/>
    </source>
</evidence>
<organism evidence="2">
    <name type="scientific">Strongyloides ratti</name>
    <name type="common">Parasitic roundworm</name>
    <dbReference type="NCBI Taxonomy" id="34506"/>
    <lineage>
        <taxon>Eukaryota</taxon>
        <taxon>Metazoa</taxon>
        <taxon>Ecdysozoa</taxon>
        <taxon>Nematoda</taxon>
        <taxon>Chromadorea</taxon>
        <taxon>Rhabditida</taxon>
        <taxon>Tylenchina</taxon>
        <taxon>Panagrolaimomorpha</taxon>
        <taxon>Strongyloidoidea</taxon>
        <taxon>Strongyloididae</taxon>
        <taxon>Strongyloides</taxon>
    </lineage>
</organism>
<evidence type="ECO:0000313" key="2">
    <source>
        <dbReference type="EMBL" id="CEF68830.1"/>
    </source>
</evidence>
<accession>A0A090LMT2</accession>